<dbReference type="Proteomes" id="UP000472276">
    <property type="component" value="Unassembled WGS sequence"/>
</dbReference>
<sequence length="76" mass="8809">MEARVTSKWLKISLTLASVHVSIIRRILNNNGLYFVTTKRKRLLPYEKNPEDIWNNANTTTHSASWNYSCTFIPPS</sequence>
<keyword evidence="2" id="KW-1185">Reference proteome</keyword>
<evidence type="ECO:0000313" key="1">
    <source>
        <dbReference type="Ensembl" id="ENSOABP00000065882.1"/>
    </source>
</evidence>
<reference evidence="2" key="1">
    <citation type="submission" date="2020-03" db="EMBL/GenBank/DDBJ databases">
        <title>Evolution of repeat sequences and sex chromosomes of tilapia species revealed by chromosome-level genomes.</title>
        <authorList>
            <person name="Xu L."/>
            <person name="Tao W."/>
            <person name="Wang D."/>
            <person name="Zhou Q."/>
        </authorList>
    </citation>
    <scope>NUCLEOTIDE SEQUENCE [LARGE SCALE GENOMIC DNA]</scope>
    <source>
        <strain evidence="2">Israel</strain>
    </source>
</reference>
<reference evidence="1" key="2">
    <citation type="submission" date="2025-08" db="UniProtKB">
        <authorList>
            <consortium name="Ensembl"/>
        </authorList>
    </citation>
    <scope>IDENTIFICATION</scope>
</reference>
<proteinExistence type="predicted"/>
<dbReference type="AlphaFoldDB" id="A0AAZ1XE24"/>
<accession>A0AAZ1XE24</accession>
<protein>
    <submittedName>
        <fullName evidence="1">Uncharacterized protein</fullName>
    </submittedName>
</protein>
<name>A0AAZ1XE24_OREAU</name>
<reference evidence="1" key="3">
    <citation type="submission" date="2025-09" db="UniProtKB">
        <authorList>
            <consortium name="Ensembl"/>
        </authorList>
    </citation>
    <scope>IDENTIFICATION</scope>
</reference>
<dbReference type="Ensembl" id="ENSOABT00000062815.1">
    <property type="protein sequence ID" value="ENSOABP00000065882.1"/>
    <property type="gene ID" value="ENSOABG00000038416.1"/>
</dbReference>
<organism evidence="1 2">
    <name type="scientific">Oreochromis aureus</name>
    <name type="common">Israeli tilapia</name>
    <name type="synonym">Chromis aureus</name>
    <dbReference type="NCBI Taxonomy" id="47969"/>
    <lineage>
        <taxon>Eukaryota</taxon>
        <taxon>Metazoa</taxon>
        <taxon>Chordata</taxon>
        <taxon>Craniata</taxon>
        <taxon>Vertebrata</taxon>
        <taxon>Euteleostomi</taxon>
        <taxon>Actinopterygii</taxon>
        <taxon>Neopterygii</taxon>
        <taxon>Teleostei</taxon>
        <taxon>Neoteleostei</taxon>
        <taxon>Acanthomorphata</taxon>
        <taxon>Ovalentaria</taxon>
        <taxon>Cichlomorphae</taxon>
        <taxon>Cichliformes</taxon>
        <taxon>Cichlidae</taxon>
        <taxon>African cichlids</taxon>
        <taxon>Pseudocrenilabrinae</taxon>
        <taxon>Oreochromini</taxon>
        <taxon>Oreochromis</taxon>
    </lineage>
</organism>
<evidence type="ECO:0000313" key="2">
    <source>
        <dbReference type="Proteomes" id="UP000472276"/>
    </source>
</evidence>